<feature type="region of interest" description="Disordered" evidence="1">
    <location>
        <begin position="823"/>
        <end position="853"/>
    </location>
</feature>
<feature type="compositionally biased region" description="Polar residues" evidence="1">
    <location>
        <begin position="600"/>
        <end position="662"/>
    </location>
</feature>
<proteinExistence type="predicted"/>
<name>A0ABQ7C3Z5_BRACR</name>
<protein>
    <recommendedName>
        <fullName evidence="4">Nuclear pore complex protein NUP1</fullName>
    </recommendedName>
</protein>
<feature type="compositionally biased region" description="Basic and acidic residues" evidence="1">
    <location>
        <begin position="441"/>
        <end position="451"/>
    </location>
</feature>
<feature type="region of interest" description="Disordered" evidence="1">
    <location>
        <begin position="1115"/>
        <end position="1150"/>
    </location>
</feature>
<gene>
    <name evidence="2" type="ORF">DY000_02003896</name>
</gene>
<feature type="region of interest" description="Disordered" evidence="1">
    <location>
        <begin position="276"/>
        <end position="304"/>
    </location>
</feature>
<reference evidence="2 3" key="1">
    <citation type="journal article" date="2020" name="BMC Genomics">
        <title>Intraspecific diversification of the crop wild relative Brassica cretica Lam. using demographic model selection.</title>
        <authorList>
            <person name="Kioukis A."/>
            <person name="Michalopoulou V.A."/>
            <person name="Briers L."/>
            <person name="Pirintsos S."/>
            <person name="Studholme D.J."/>
            <person name="Pavlidis P."/>
            <person name="Sarris P.F."/>
        </authorList>
    </citation>
    <scope>NUCLEOTIDE SEQUENCE [LARGE SCALE GENOMIC DNA]</scope>
    <source>
        <strain evidence="3">cv. PFS-1207/04</strain>
    </source>
</reference>
<evidence type="ECO:0008006" key="4">
    <source>
        <dbReference type="Google" id="ProtNLM"/>
    </source>
</evidence>
<evidence type="ECO:0000313" key="3">
    <source>
        <dbReference type="Proteomes" id="UP000266723"/>
    </source>
</evidence>
<feature type="region of interest" description="Disordered" evidence="1">
    <location>
        <begin position="480"/>
        <end position="550"/>
    </location>
</feature>
<comment type="caution">
    <text evidence="2">The sequence shown here is derived from an EMBL/GenBank/DDBJ whole genome shotgun (WGS) entry which is preliminary data.</text>
</comment>
<feature type="compositionally biased region" description="Polar residues" evidence="1">
    <location>
        <begin position="828"/>
        <end position="840"/>
    </location>
</feature>
<dbReference type="PANTHER" id="PTHR33416:SF20">
    <property type="entry name" value="NUCLEAR PORE COMPLEX PROTEIN NUP1"/>
    <property type="match status" value="1"/>
</dbReference>
<organism evidence="2 3">
    <name type="scientific">Brassica cretica</name>
    <name type="common">Mustard</name>
    <dbReference type="NCBI Taxonomy" id="69181"/>
    <lineage>
        <taxon>Eukaryota</taxon>
        <taxon>Viridiplantae</taxon>
        <taxon>Streptophyta</taxon>
        <taxon>Embryophyta</taxon>
        <taxon>Tracheophyta</taxon>
        <taxon>Spermatophyta</taxon>
        <taxon>Magnoliopsida</taxon>
        <taxon>eudicotyledons</taxon>
        <taxon>Gunneridae</taxon>
        <taxon>Pentapetalae</taxon>
        <taxon>rosids</taxon>
        <taxon>malvids</taxon>
        <taxon>Brassicales</taxon>
        <taxon>Brassicaceae</taxon>
        <taxon>Brassiceae</taxon>
        <taxon>Brassica</taxon>
    </lineage>
</organism>
<feature type="region of interest" description="Disordered" evidence="1">
    <location>
        <begin position="600"/>
        <end position="672"/>
    </location>
</feature>
<evidence type="ECO:0000256" key="1">
    <source>
        <dbReference type="SAM" id="MobiDB-lite"/>
    </source>
</evidence>
<dbReference type="EMBL" id="QGKV02000832">
    <property type="protein sequence ID" value="KAF3546237.1"/>
    <property type="molecule type" value="Genomic_DNA"/>
</dbReference>
<sequence>MASASRGESSNPYGGGLGTGGKFRKPAARRSQKTPYERPPTSVRGAGVGGGREDRGGGGWLSKLVDPAQRLITYSAHKLFASVFRKRLVSGETPLQSPEQQQQQVPERGNGLMSNRETKVAHMESTPALSMKNDVVRIQEANASGNPGKRKDGFTDLEKFLKEKTFTRSEVDRLTALLRSKAGVSSTVNGDQRNDASSLRHPPPSHERDSARPDNGIMNALVSTPLGSSRALDEGIASPAQLAKAYMGSRPSEVTPSMLGLRGQAVREDSVFLNRTPFPSKSPTMSLVPKLSGQKPLENGFVTPRTRGRSAVYSMARTPYSRPQSAAKIGSPFQASPSTWEESLSSGSRHGFQSGLKRRSSVLDNGVGSVGPVRRIRQKSNLSSRSLALPASEGPLSVRASGGQNIIHASKDSAEDIPGSSFNVVPSRSKDTAMKIFQQLEKMDSPKEKSPSKLSPSMLRGPALKSLQNVESLKFLDNIPEKKEKSPVSSHQKQEKSGGSGSREFLALSEKTGSAAVDTNKAGSSKDQETRVKGAYLPLTSSLEEHPPKKRAFRMIADEDMEDDHGAAPTPFEEAEKQNVLQVEKRVGISVSKGEKLFTSSEAMASTSYTPNGDASQGTTNGSLETGRSQFSSLPVESVKQSVMPSEPTSKVIQGNEKSSISPAKLTSGGEYISREEPKKDAAVFPNIFSSPPTTDFLNQNNGTSAAIKLEKPSSSAFGVSEAFGKPTESMKPVSNNNASGAESTTSAGSTLNGSIFSGGANAISQPQINGSLGSNPSFSSSISNIPSNNSVSEVPSTVQSSAATLTSPSVFGTTPAASSVFGKLPADTSNDSSSGNNPQSTPAPPLSSAAAPLSASPFKFGESAAAPLSASTVSASSGLVSKETEVKNPTFGNINSFKFGGVASADTSTENTFAAKTSDIKSTPGFMFGSSAAVADPVKISFGGTSSAAGSSTLNPSSAPGSSASLVFGVSSSSTPTPGAESSKFSGTFAATTGSNIFGISSPAFTSSGSSVSGGVAASTTSSVFGFNAVSSAAAASSQSQASNLFGAANGQTGNTGSGTTTQTQSAPFMFGSSASAPSFGLSGNNTSTNSSPFGLSKPEPAVFASGSTLQLSSTNASSSSSGTTSSSLFGTSWQAPKPAPPFTSSFTPSSSPTFSFGGSSTAAAPSASAPITFGFNSTAPAIPQQSVFGTSAPSATPPSPFGNSTPSFAFGASAPPPNNTNGFNNQQMSMEDSMAEDTDQANKTSMGQQPMFGTQPVSMPQPGFTFGGGAPPATPPTMANPFQFGGQPIASTPPQNPSPFQASQSLEFQGGGSFSLGSTGGGDKSGRRIFKAKKTNRKK</sequence>
<dbReference type="Proteomes" id="UP000266723">
    <property type="component" value="Unassembled WGS sequence"/>
</dbReference>
<keyword evidence="3" id="KW-1185">Reference proteome</keyword>
<feature type="compositionally biased region" description="Basic and acidic residues" evidence="1">
    <location>
        <begin position="480"/>
        <end position="496"/>
    </location>
</feature>
<feature type="region of interest" description="Disordered" evidence="1">
    <location>
        <begin position="1"/>
        <end position="62"/>
    </location>
</feature>
<accession>A0ABQ7C3Z5</accession>
<feature type="region of interest" description="Disordered" evidence="1">
    <location>
        <begin position="440"/>
        <end position="462"/>
    </location>
</feature>
<feature type="compositionally biased region" description="Gly residues" evidence="1">
    <location>
        <begin position="1311"/>
        <end position="1325"/>
    </location>
</feature>
<feature type="compositionally biased region" description="Low complexity" evidence="1">
    <location>
        <begin position="1115"/>
        <end position="1134"/>
    </location>
</feature>
<feature type="compositionally biased region" description="Polar residues" evidence="1">
    <location>
        <begin position="1291"/>
        <end position="1304"/>
    </location>
</feature>
<feature type="compositionally biased region" description="Polar residues" evidence="1">
    <location>
        <begin position="1"/>
        <end position="12"/>
    </location>
</feature>
<dbReference type="PANTHER" id="PTHR33416">
    <property type="entry name" value="NUCLEAR PORE COMPLEX PROTEIN NUP1"/>
    <property type="match status" value="1"/>
</dbReference>
<feature type="region of interest" description="Disordered" evidence="1">
    <location>
        <begin position="1269"/>
        <end position="1341"/>
    </location>
</feature>
<feature type="region of interest" description="Disordered" evidence="1">
    <location>
        <begin position="179"/>
        <end position="221"/>
    </location>
</feature>
<feature type="compositionally biased region" description="Basic residues" evidence="1">
    <location>
        <begin position="1329"/>
        <end position="1341"/>
    </location>
</feature>
<feature type="compositionally biased region" description="Low complexity" evidence="1">
    <location>
        <begin position="735"/>
        <end position="748"/>
    </location>
</feature>
<feature type="compositionally biased region" description="Basic residues" evidence="1">
    <location>
        <begin position="22"/>
        <end position="32"/>
    </location>
</feature>
<feature type="region of interest" description="Disordered" evidence="1">
    <location>
        <begin position="722"/>
        <end position="748"/>
    </location>
</feature>
<feature type="region of interest" description="Disordered" evidence="1">
    <location>
        <begin position="323"/>
        <end position="398"/>
    </location>
</feature>
<feature type="compositionally biased region" description="Polar residues" evidence="1">
    <location>
        <begin position="333"/>
        <end position="348"/>
    </location>
</feature>
<feature type="compositionally biased region" description="Polar residues" evidence="1">
    <location>
        <begin position="183"/>
        <end position="197"/>
    </location>
</feature>
<evidence type="ECO:0000313" key="2">
    <source>
        <dbReference type="EMBL" id="KAF3546237.1"/>
    </source>
</evidence>